<protein>
    <submittedName>
        <fullName evidence="2">Uncharacterized protein</fullName>
    </submittedName>
</protein>
<gene>
    <name evidence="2" type="ORF">EAG_05742</name>
</gene>
<dbReference type="InParanoid" id="E2A3V4"/>
<evidence type="ECO:0000256" key="1">
    <source>
        <dbReference type="SAM" id="MobiDB-lite"/>
    </source>
</evidence>
<reference evidence="2 3" key="1">
    <citation type="journal article" date="2010" name="Science">
        <title>Genomic comparison of the ants Camponotus floridanus and Harpegnathos saltator.</title>
        <authorList>
            <person name="Bonasio R."/>
            <person name="Zhang G."/>
            <person name="Ye C."/>
            <person name="Mutti N.S."/>
            <person name="Fang X."/>
            <person name="Qin N."/>
            <person name="Donahue G."/>
            <person name="Yang P."/>
            <person name="Li Q."/>
            <person name="Li C."/>
            <person name="Zhang P."/>
            <person name="Huang Z."/>
            <person name="Berger S.L."/>
            <person name="Reinberg D."/>
            <person name="Wang J."/>
            <person name="Liebig J."/>
        </authorList>
    </citation>
    <scope>NUCLEOTIDE SEQUENCE [LARGE SCALE GENOMIC DNA]</scope>
    <source>
        <strain evidence="3">C129</strain>
    </source>
</reference>
<dbReference type="Proteomes" id="UP000000311">
    <property type="component" value="Unassembled WGS sequence"/>
</dbReference>
<dbReference type="AlphaFoldDB" id="E2A3V4"/>
<proteinExistence type="predicted"/>
<dbReference type="EMBL" id="GL436510">
    <property type="protein sequence ID" value="EFN71878.1"/>
    <property type="molecule type" value="Genomic_DNA"/>
</dbReference>
<name>E2A3V4_CAMFO</name>
<sequence length="156" mass="16379">MSRRRGYGCPPGAAMVPSGTALALEPGAVRAAVVTEAVKTAGAVKTDSCSRRRENGCSDARMRAGQSGRRLGPTEYGSPVPWTGSSVVRWKATGSRKHPTGHGGDRALDQQQGEELGRLRLPRVRPVALSVPRVGTGIGTGLPERPPYIARLATPT</sequence>
<evidence type="ECO:0000313" key="3">
    <source>
        <dbReference type="Proteomes" id="UP000000311"/>
    </source>
</evidence>
<keyword evidence="3" id="KW-1185">Reference proteome</keyword>
<feature type="region of interest" description="Disordered" evidence="1">
    <location>
        <begin position="50"/>
        <end position="116"/>
    </location>
</feature>
<organism evidence="3">
    <name type="scientific">Camponotus floridanus</name>
    <name type="common">Florida carpenter ant</name>
    <dbReference type="NCBI Taxonomy" id="104421"/>
    <lineage>
        <taxon>Eukaryota</taxon>
        <taxon>Metazoa</taxon>
        <taxon>Ecdysozoa</taxon>
        <taxon>Arthropoda</taxon>
        <taxon>Hexapoda</taxon>
        <taxon>Insecta</taxon>
        <taxon>Pterygota</taxon>
        <taxon>Neoptera</taxon>
        <taxon>Endopterygota</taxon>
        <taxon>Hymenoptera</taxon>
        <taxon>Apocrita</taxon>
        <taxon>Aculeata</taxon>
        <taxon>Formicoidea</taxon>
        <taxon>Formicidae</taxon>
        <taxon>Formicinae</taxon>
        <taxon>Camponotus</taxon>
    </lineage>
</organism>
<feature type="compositionally biased region" description="Basic and acidic residues" evidence="1">
    <location>
        <begin position="50"/>
        <end position="62"/>
    </location>
</feature>
<accession>E2A3V4</accession>
<evidence type="ECO:0000313" key="2">
    <source>
        <dbReference type="EMBL" id="EFN71878.1"/>
    </source>
</evidence>